<feature type="transmembrane region" description="Helical" evidence="8">
    <location>
        <begin position="174"/>
        <end position="195"/>
    </location>
</feature>
<feature type="transmembrane region" description="Helical" evidence="8">
    <location>
        <begin position="7"/>
        <end position="28"/>
    </location>
</feature>
<dbReference type="RefSeq" id="WP_284132975.1">
    <property type="nucleotide sequence ID" value="NZ_JASKYM010000005.1"/>
</dbReference>
<evidence type="ECO:0000256" key="1">
    <source>
        <dbReference type="ARBA" id="ARBA00004429"/>
    </source>
</evidence>
<feature type="domain" description="ABC transmembrane type-1" evidence="9">
    <location>
        <begin position="59"/>
        <end position="247"/>
    </location>
</feature>
<feature type="transmembrane region" description="Helical" evidence="8">
    <location>
        <begin position="59"/>
        <end position="82"/>
    </location>
</feature>
<evidence type="ECO:0000256" key="8">
    <source>
        <dbReference type="RuleBase" id="RU363032"/>
    </source>
</evidence>
<evidence type="ECO:0000256" key="3">
    <source>
        <dbReference type="ARBA" id="ARBA00022475"/>
    </source>
</evidence>
<dbReference type="PANTHER" id="PTHR43357:SF4">
    <property type="entry name" value="INNER MEMBRANE ABC TRANSPORTER PERMEASE PROTEIN YDCV"/>
    <property type="match status" value="1"/>
</dbReference>
<feature type="transmembrane region" description="Helical" evidence="8">
    <location>
        <begin position="122"/>
        <end position="143"/>
    </location>
</feature>
<keyword evidence="4" id="KW-0997">Cell inner membrane</keyword>
<evidence type="ECO:0000256" key="2">
    <source>
        <dbReference type="ARBA" id="ARBA00022448"/>
    </source>
</evidence>
<dbReference type="PANTHER" id="PTHR43357">
    <property type="entry name" value="INNER MEMBRANE ABC TRANSPORTER PERMEASE PROTEIN YDCV"/>
    <property type="match status" value="1"/>
</dbReference>
<dbReference type="Pfam" id="PF00528">
    <property type="entry name" value="BPD_transp_1"/>
    <property type="match status" value="1"/>
</dbReference>
<keyword evidence="6 8" id="KW-1133">Transmembrane helix</keyword>
<evidence type="ECO:0000256" key="5">
    <source>
        <dbReference type="ARBA" id="ARBA00022692"/>
    </source>
</evidence>
<dbReference type="SUPFAM" id="SSF161098">
    <property type="entry name" value="MetI-like"/>
    <property type="match status" value="1"/>
</dbReference>
<protein>
    <submittedName>
        <fullName evidence="10">ABC transporter permease subunit</fullName>
    </submittedName>
</protein>
<gene>
    <name evidence="10" type="ORF">QOZ84_10790</name>
</gene>
<dbReference type="Proteomes" id="UP001301012">
    <property type="component" value="Unassembled WGS sequence"/>
</dbReference>
<evidence type="ECO:0000256" key="4">
    <source>
        <dbReference type="ARBA" id="ARBA00022519"/>
    </source>
</evidence>
<dbReference type="InterPro" id="IPR035906">
    <property type="entry name" value="MetI-like_sf"/>
</dbReference>
<name>A0ABT7EBG3_9FIRM</name>
<feature type="transmembrane region" description="Helical" evidence="8">
    <location>
        <begin position="201"/>
        <end position="221"/>
    </location>
</feature>
<organism evidence="10 11">
    <name type="scientific">Romboutsia sedimentorum</name>
    <dbReference type="NCBI Taxonomy" id="1368474"/>
    <lineage>
        <taxon>Bacteria</taxon>
        <taxon>Bacillati</taxon>
        <taxon>Bacillota</taxon>
        <taxon>Clostridia</taxon>
        <taxon>Peptostreptococcales</taxon>
        <taxon>Peptostreptococcaceae</taxon>
        <taxon>Romboutsia</taxon>
    </lineage>
</organism>
<sequence>MKKIYKILLNSFVVLLISPLTVLIIWSLTNSWTWPSLFPSEFSLNGLEYLITTDSIKSLITSLIISTIVVIITIIISLPAARAISLYEFKGKRFFELLIMSPIIIPTISVAMGIHITFMKIGIANTIVGVVIINIVPCIPYAVRILTDVYDIVGNKLEVQAKVLGANKFDTFKYISLPLIMPGIVSASSMCFIISFGQYFLTYLIGSGVVVTYPMIMFPYIQSGDRTIASLYSLVFLVVSVIVLFILEKKIKSYYNEEQTTFL</sequence>
<comment type="subcellular location">
    <subcellularLocation>
        <location evidence="1">Cell inner membrane</location>
        <topology evidence="1">Multi-pass membrane protein</topology>
    </subcellularLocation>
    <subcellularLocation>
        <location evidence="8">Cell membrane</location>
        <topology evidence="8">Multi-pass membrane protein</topology>
    </subcellularLocation>
</comment>
<evidence type="ECO:0000313" key="11">
    <source>
        <dbReference type="Proteomes" id="UP001301012"/>
    </source>
</evidence>
<dbReference type="CDD" id="cd06261">
    <property type="entry name" value="TM_PBP2"/>
    <property type="match status" value="1"/>
</dbReference>
<dbReference type="Gene3D" id="1.10.3720.10">
    <property type="entry name" value="MetI-like"/>
    <property type="match status" value="1"/>
</dbReference>
<dbReference type="InterPro" id="IPR000515">
    <property type="entry name" value="MetI-like"/>
</dbReference>
<comment type="caution">
    <text evidence="10">The sequence shown here is derived from an EMBL/GenBank/DDBJ whole genome shotgun (WGS) entry which is preliminary data.</text>
</comment>
<keyword evidence="11" id="KW-1185">Reference proteome</keyword>
<evidence type="ECO:0000259" key="9">
    <source>
        <dbReference type="PROSITE" id="PS50928"/>
    </source>
</evidence>
<keyword evidence="5 8" id="KW-0812">Transmembrane</keyword>
<feature type="transmembrane region" description="Helical" evidence="8">
    <location>
        <begin position="228"/>
        <end position="247"/>
    </location>
</feature>
<keyword evidence="2 8" id="KW-0813">Transport</keyword>
<evidence type="ECO:0000256" key="6">
    <source>
        <dbReference type="ARBA" id="ARBA00022989"/>
    </source>
</evidence>
<evidence type="ECO:0000313" key="10">
    <source>
        <dbReference type="EMBL" id="MDK2564037.1"/>
    </source>
</evidence>
<evidence type="ECO:0000256" key="7">
    <source>
        <dbReference type="ARBA" id="ARBA00023136"/>
    </source>
</evidence>
<dbReference type="EMBL" id="JASKYM010000005">
    <property type="protein sequence ID" value="MDK2564037.1"/>
    <property type="molecule type" value="Genomic_DNA"/>
</dbReference>
<feature type="transmembrane region" description="Helical" evidence="8">
    <location>
        <begin position="94"/>
        <end position="116"/>
    </location>
</feature>
<reference evidence="10 11" key="1">
    <citation type="submission" date="2023-05" db="EMBL/GenBank/DDBJ databases">
        <title>Rombocin, a short stable natural nisin variant, displays selective antimicrobial activity against Listeria monocytogenes and employs dual mode of action to kill target bacterial strains.</title>
        <authorList>
            <person name="Wambui J."/>
            <person name="Stephan R."/>
            <person name="Kuipers O.P."/>
        </authorList>
    </citation>
    <scope>NUCLEOTIDE SEQUENCE [LARGE SCALE GENOMIC DNA]</scope>
    <source>
        <strain evidence="10 11">RC002</strain>
    </source>
</reference>
<accession>A0ABT7EBG3</accession>
<proteinExistence type="inferred from homology"/>
<keyword evidence="7 8" id="KW-0472">Membrane</keyword>
<comment type="similarity">
    <text evidence="8">Belongs to the binding-protein-dependent transport system permease family.</text>
</comment>
<dbReference type="PROSITE" id="PS50928">
    <property type="entry name" value="ABC_TM1"/>
    <property type="match status" value="1"/>
</dbReference>
<keyword evidence="3" id="KW-1003">Cell membrane</keyword>